<keyword evidence="1" id="KW-0418">Kinase</keyword>
<gene>
    <name evidence="1" type="ORF">COW99_05285</name>
</gene>
<organism evidence="1 2">
    <name type="scientific">Candidatus Roizmanbacteria bacterium CG22_combo_CG10-13_8_21_14_all_38_20</name>
    <dbReference type="NCBI Taxonomy" id="1974862"/>
    <lineage>
        <taxon>Bacteria</taxon>
        <taxon>Candidatus Roizmaniibacteriota</taxon>
    </lineage>
</organism>
<proteinExistence type="predicted"/>
<dbReference type="AlphaFoldDB" id="A0A2H0BW30"/>
<comment type="caution">
    <text evidence="1">The sequence shown here is derived from an EMBL/GenBank/DDBJ whole genome shotgun (WGS) entry which is preliminary data.</text>
</comment>
<dbReference type="GO" id="GO:0016301">
    <property type="term" value="F:kinase activity"/>
    <property type="evidence" value="ECO:0007669"/>
    <property type="project" value="UniProtKB-KW"/>
</dbReference>
<name>A0A2H0BW30_9BACT</name>
<protein>
    <submittedName>
        <fullName evidence="1">Aspartate kinase</fullName>
    </submittedName>
</protein>
<evidence type="ECO:0000313" key="2">
    <source>
        <dbReference type="Proteomes" id="UP000231246"/>
    </source>
</evidence>
<keyword evidence="1" id="KW-0808">Transferase</keyword>
<evidence type="ECO:0000313" key="1">
    <source>
        <dbReference type="EMBL" id="PIP61178.1"/>
    </source>
</evidence>
<reference evidence="1 2" key="1">
    <citation type="submission" date="2017-09" db="EMBL/GenBank/DDBJ databases">
        <title>Depth-based differentiation of microbial function through sediment-hosted aquifers and enrichment of novel symbionts in the deep terrestrial subsurface.</title>
        <authorList>
            <person name="Probst A.J."/>
            <person name="Ladd B."/>
            <person name="Jarett J.K."/>
            <person name="Geller-Mcgrath D.E."/>
            <person name="Sieber C.M."/>
            <person name="Emerson J.B."/>
            <person name="Anantharaman K."/>
            <person name="Thomas B.C."/>
            <person name="Malmstrom R."/>
            <person name="Stieglmeier M."/>
            <person name="Klingl A."/>
            <person name="Woyke T."/>
            <person name="Ryan C.M."/>
            <person name="Banfield J.F."/>
        </authorList>
    </citation>
    <scope>NUCLEOTIDE SEQUENCE [LARGE SCALE GENOMIC DNA]</scope>
    <source>
        <strain evidence="1">CG22_combo_CG10-13_8_21_14_all_38_20</strain>
    </source>
</reference>
<sequence length="216" mass="24710">MITVPDIVRKIISRTPYLEEALSRDIINLSGLARDIRPEVEKLTMKKVELGSVIMALKRLQPKLRTSLELEMIFKTPPELILRSNLLEITIANSSLLAEKQKHLLLYASKRHAQFITITHGIFETTIIASRQTLDMIYKLYKDEKIISEIADLSSITVKFPVDIINTSGVYYTILKILAWENIDITEVVSTYSEITIILKKDYVERAFGLIKGLFD</sequence>
<accession>A0A2H0BW30</accession>
<dbReference type="Proteomes" id="UP000231246">
    <property type="component" value="Unassembled WGS sequence"/>
</dbReference>
<dbReference type="EMBL" id="PCTA01000033">
    <property type="protein sequence ID" value="PIP61178.1"/>
    <property type="molecule type" value="Genomic_DNA"/>
</dbReference>